<proteinExistence type="predicted"/>
<organism evidence="1 2">
    <name type="scientific">Schistosoma mattheei</name>
    <dbReference type="NCBI Taxonomy" id="31246"/>
    <lineage>
        <taxon>Eukaryota</taxon>
        <taxon>Metazoa</taxon>
        <taxon>Spiralia</taxon>
        <taxon>Lophotrochozoa</taxon>
        <taxon>Platyhelminthes</taxon>
        <taxon>Trematoda</taxon>
        <taxon>Digenea</taxon>
        <taxon>Strigeidida</taxon>
        <taxon>Schistosomatoidea</taxon>
        <taxon>Schistosomatidae</taxon>
        <taxon>Schistosoma</taxon>
    </lineage>
</organism>
<dbReference type="EMBL" id="UZAL01001116">
    <property type="protein sequence ID" value="VDO75317.1"/>
    <property type="molecule type" value="Genomic_DNA"/>
</dbReference>
<evidence type="ECO:0000313" key="2">
    <source>
        <dbReference type="Proteomes" id="UP000269396"/>
    </source>
</evidence>
<keyword evidence="2" id="KW-1185">Reference proteome</keyword>
<sequence>MTPGGGFCIDFTIVISDGLSVSNAERAASNAGCASAKSARHSSLNALEASAF</sequence>
<protein>
    <submittedName>
        <fullName evidence="1">Uncharacterized protein</fullName>
    </submittedName>
</protein>
<dbReference type="Proteomes" id="UP000269396">
    <property type="component" value="Unassembled WGS sequence"/>
</dbReference>
<name>A0A3P7YUA9_9TREM</name>
<gene>
    <name evidence="1" type="ORF">SMTD_LOCUS1085</name>
</gene>
<accession>A0A3P7YUA9</accession>
<evidence type="ECO:0000313" key="1">
    <source>
        <dbReference type="EMBL" id="VDO75317.1"/>
    </source>
</evidence>
<dbReference type="AlphaFoldDB" id="A0A3P7YUA9"/>
<reference evidence="1 2" key="1">
    <citation type="submission" date="2018-11" db="EMBL/GenBank/DDBJ databases">
        <authorList>
            <consortium name="Pathogen Informatics"/>
        </authorList>
    </citation>
    <scope>NUCLEOTIDE SEQUENCE [LARGE SCALE GENOMIC DNA]</scope>
    <source>
        <strain>Denwood</strain>
        <strain evidence="2">Zambia</strain>
    </source>
</reference>